<dbReference type="InterPro" id="IPR036116">
    <property type="entry name" value="FN3_sf"/>
</dbReference>
<evidence type="ECO:0000313" key="5">
    <source>
        <dbReference type="Proteomes" id="UP000694391"/>
    </source>
</evidence>
<dbReference type="PANTHER" id="PTHR20859:SF55">
    <property type="entry name" value="INTERFERON LAMBDA RECEPTOR 1"/>
    <property type="match status" value="1"/>
</dbReference>
<dbReference type="GO" id="GO:0005886">
    <property type="term" value="C:plasma membrane"/>
    <property type="evidence" value="ECO:0007669"/>
    <property type="project" value="TreeGrafter"/>
</dbReference>
<feature type="region of interest" description="Disordered" evidence="1">
    <location>
        <begin position="442"/>
        <end position="480"/>
    </location>
</feature>
<protein>
    <submittedName>
        <fullName evidence="4">Interferon lambda receptor 1</fullName>
    </submittedName>
</protein>
<organism evidence="4 5">
    <name type="scientific">Canis lupus dingo</name>
    <name type="common">dingo</name>
    <dbReference type="NCBI Taxonomy" id="286419"/>
    <lineage>
        <taxon>Eukaryota</taxon>
        <taxon>Metazoa</taxon>
        <taxon>Chordata</taxon>
        <taxon>Craniata</taxon>
        <taxon>Vertebrata</taxon>
        <taxon>Euteleostomi</taxon>
        <taxon>Mammalia</taxon>
        <taxon>Eutheria</taxon>
        <taxon>Laurasiatheria</taxon>
        <taxon>Carnivora</taxon>
        <taxon>Caniformia</taxon>
        <taxon>Canidae</taxon>
        <taxon>Canis</taxon>
    </lineage>
</organism>
<feature type="compositionally biased region" description="Acidic residues" evidence="1">
    <location>
        <begin position="293"/>
        <end position="303"/>
    </location>
</feature>
<dbReference type="SUPFAM" id="SSF49265">
    <property type="entry name" value="Fibronectin type III"/>
    <property type="match status" value="2"/>
</dbReference>
<dbReference type="InterPro" id="IPR050650">
    <property type="entry name" value="Type-II_Cytokine-TF_Rcpt"/>
</dbReference>
<evidence type="ECO:0000256" key="1">
    <source>
        <dbReference type="SAM" id="MobiDB-lite"/>
    </source>
</evidence>
<dbReference type="GO" id="GO:0004896">
    <property type="term" value="F:cytokine receptor activity"/>
    <property type="evidence" value="ECO:0007669"/>
    <property type="project" value="TreeGrafter"/>
</dbReference>
<keyword evidence="5" id="KW-1185">Reference proteome</keyword>
<feature type="compositionally biased region" description="Polar residues" evidence="1">
    <location>
        <begin position="329"/>
        <end position="361"/>
    </location>
</feature>
<name>A0A8C0L5M6_CANLU</name>
<feature type="region of interest" description="Disordered" evidence="1">
    <location>
        <begin position="282"/>
        <end position="384"/>
    </location>
</feature>
<feature type="signal peptide" evidence="2">
    <location>
        <begin position="1"/>
        <end position="20"/>
    </location>
</feature>
<dbReference type="PANTHER" id="PTHR20859">
    <property type="entry name" value="INTERFERON/INTERLEUKIN RECEPTOR"/>
    <property type="match status" value="1"/>
</dbReference>
<accession>A0A8C0L5M6</accession>
<reference evidence="4" key="1">
    <citation type="submission" date="2025-08" db="UniProtKB">
        <authorList>
            <consortium name="Ensembl"/>
        </authorList>
    </citation>
    <scope>IDENTIFICATION</scope>
</reference>
<proteinExistence type="predicted"/>
<keyword evidence="2" id="KW-0732">Signal</keyword>
<reference evidence="4" key="2">
    <citation type="submission" date="2025-09" db="UniProtKB">
        <authorList>
            <consortium name="Ensembl"/>
        </authorList>
    </citation>
    <scope>IDENTIFICATION</scope>
</reference>
<evidence type="ECO:0000259" key="3">
    <source>
        <dbReference type="Pfam" id="PF01108"/>
    </source>
</evidence>
<dbReference type="Ensembl" id="ENSCAFT00020030671.1">
    <property type="protein sequence ID" value="ENSCAFP00020026548.1"/>
    <property type="gene ID" value="ENSCAFG00020020851.1"/>
</dbReference>
<dbReference type="AlphaFoldDB" id="A0A8C0L5M6"/>
<feature type="compositionally biased region" description="Basic and acidic residues" evidence="1">
    <location>
        <begin position="456"/>
        <end position="466"/>
    </location>
</feature>
<dbReference type="Gene3D" id="2.60.40.10">
    <property type="entry name" value="Immunoglobulins"/>
    <property type="match status" value="2"/>
</dbReference>
<dbReference type="Proteomes" id="UP000694391">
    <property type="component" value="Unplaced"/>
</dbReference>
<feature type="domain" description="Fibronectin type-III" evidence="3">
    <location>
        <begin position="10"/>
        <end position="107"/>
    </location>
</feature>
<evidence type="ECO:0000256" key="2">
    <source>
        <dbReference type="SAM" id="SignalP"/>
    </source>
</evidence>
<sequence length="493" mass="54889">MAGVWAVAPLLLCLLQSALGKPCLAPPQNVTLLSRNFSVYLTWLPGPGYSQNRGASNLGTEEVGRGWRVKKCAGTKELACSLMCLEKQDLYNKFKGRVWAVSPSARSPSVESKYLDYLFEVEPAPPTLVVTRTEEILSINATYQLPHCMPPPDLKYEVDFWKEGIKNKTQFPATPRGQPVQIPLQPAISGHYCLRARTIYTFGDPKYSEFSKPTCFFLGAPGECQNYLHLNPYLRDFSGYRHPVATFQPSGPEYLDILVLCPQKELTRRVWPSPGVRTPVIFQAGYEKNSTEEEKEDEEDTDDCVSFQPYLEPPPFLGQEHQIPRHSEAGSTWSAPVQVEDSSATDASDRSWASTGGSSSWDEPGSSCYLAKKTPGQGPSGDGCQEPLSLLEFSNDMSFLEDPLKDDLSFWANWGFSSPGLNIVPGEPPVSLHTLTFCWDSCPEEEEEEEEEEEIEGGREQSKVEDDSTGNWGARSLQKSEVRGETLGHYMAR</sequence>
<dbReference type="InterPro" id="IPR013783">
    <property type="entry name" value="Ig-like_fold"/>
</dbReference>
<gene>
    <name evidence="4" type="primary">IFNLR1</name>
</gene>
<dbReference type="Pfam" id="PF01108">
    <property type="entry name" value="Tissue_fac"/>
    <property type="match status" value="1"/>
</dbReference>
<dbReference type="InterPro" id="IPR003961">
    <property type="entry name" value="FN3_dom"/>
</dbReference>
<feature type="compositionally biased region" description="Acidic residues" evidence="1">
    <location>
        <begin position="442"/>
        <end position="455"/>
    </location>
</feature>
<evidence type="ECO:0000313" key="4">
    <source>
        <dbReference type="Ensembl" id="ENSCAFP00020026548.1"/>
    </source>
</evidence>
<dbReference type="GeneTree" id="ENSGT00510000048978"/>
<feature type="chain" id="PRO_5046529870" evidence="2">
    <location>
        <begin position="21"/>
        <end position="493"/>
    </location>
</feature>